<keyword evidence="4" id="KW-1185">Reference proteome</keyword>
<dbReference type="Pfam" id="PF06424">
    <property type="entry name" value="PRP1_N"/>
    <property type="match status" value="2"/>
</dbReference>
<dbReference type="Proteomes" id="UP000265618">
    <property type="component" value="Unassembled WGS sequence"/>
</dbReference>
<evidence type="ECO:0000259" key="2">
    <source>
        <dbReference type="Pfam" id="PF06424"/>
    </source>
</evidence>
<sequence length="272" mass="29739">MEADFSRPDFNAMVPPPGYVAGIGRGASGFTTRSDVGPARMASLLNADGSETSQTVGAEQEREIAEQVYDAVGSRVSEKGAKRRHAQEKEIKQKGKRGRVGGGSVSSLYQDVKRGLDEMDNSAWETIPEARDFTRQKKAERERQRKEFREFRAAPDHLLAERLSDATVTSISSGSATSGGSRTDIMANSLDRAGESTKIGTRTSALDVAGYMTALENVPTFSHDDLQNQARIRKTLRSLIETNPQQASGYVQLARLELHGGKPRKAREILLQ</sequence>
<organism evidence="3 4">
    <name type="scientific">Kipferlia bialata</name>
    <dbReference type="NCBI Taxonomy" id="797122"/>
    <lineage>
        <taxon>Eukaryota</taxon>
        <taxon>Metamonada</taxon>
        <taxon>Carpediemonas-like organisms</taxon>
        <taxon>Kipferlia</taxon>
    </lineage>
</organism>
<dbReference type="AlphaFoldDB" id="A0A9K3GI36"/>
<feature type="region of interest" description="Disordered" evidence="1">
    <location>
        <begin position="77"/>
        <end position="106"/>
    </location>
</feature>
<evidence type="ECO:0000256" key="1">
    <source>
        <dbReference type="SAM" id="MobiDB-lite"/>
    </source>
</evidence>
<dbReference type="EMBL" id="BDIP01001085">
    <property type="protein sequence ID" value="GIQ83532.1"/>
    <property type="molecule type" value="Genomic_DNA"/>
</dbReference>
<dbReference type="OrthoDB" id="440128at2759"/>
<dbReference type="InterPro" id="IPR010491">
    <property type="entry name" value="PRP1_N"/>
</dbReference>
<reference evidence="3 4" key="1">
    <citation type="journal article" date="2018" name="PLoS ONE">
        <title>The draft genome of Kipferlia bialata reveals reductive genome evolution in fornicate parasites.</title>
        <authorList>
            <person name="Tanifuji G."/>
            <person name="Takabayashi S."/>
            <person name="Kume K."/>
            <person name="Takagi M."/>
            <person name="Nakayama T."/>
            <person name="Kamikawa R."/>
            <person name="Inagaki Y."/>
            <person name="Hashimoto T."/>
        </authorList>
    </citation>
    <scope>NUCLEOTIDE SEQUENCE [LARGE SCALE GENOMIC DNA]</scope>
    <source>
        <strain evidence="3">NY0173</strain>
    </source>
</reference>
<proteinExistence type="predicted"/>
<dbReference type="GO" id="GO:0000398">
    <property type="term" value="P:mRNA splicing, via spliceosome"/>
    <property type="evidence" value="ECO:0007669"/>
    <property type="project" value="InterPro"/>
</dbReference>
<feature type="domain" description="PRP1 splicing factor N-terminal" evidence="2">
    <location>
        <begin position="15"/>
        <end position="50"/>
    </location>
</feature>
<comment type="caution">
    <text evidence="3">The sequence shown here is derived from an EMBL/GenBank/DDBJ whole genome shotgun (WGS) entry which is preliminary data.</text>
</comment>
<name>A0A9K3GI36_9EUKA</name>
<feature type="non-terminal residue" evidence="3">
    <location>
        <position position="272"/>
    </location>
</feature>
<evidence type="ECO:0000313" key="4">
    <source>
        <dbReference type="Proteomes" id="UP000265618"/>
    </source>
</evidence>
<accession>A0A9K3GI36</accession>
<gene>
    <name evidence="3" type="ORF">KIPB_004873</name>
</gene>
<feature type="domain" description="PRP1 splicing factor N-terminal" evidence="2">
    <location>
        <begin position="57"/>
        <end position="135"/>
    </location>
</feature>
<protein>
    <submittedName>
        <fullName evidence="3">Pre-mRNA-processing factor 6/Prp1/STA1</fullName>
    </submittedName>
</protein>
<evidence type="ECO:0000313" key="3">
    <source>
        <dbReference type="EMBL" id="GIQ83532.1"/>
    </source>
</evidence>